<evidence type="ECO:0000256" key="8">
    <source>
        <dbReference type="ARBA" id="ARBA00023242"/>
    </source>
</evidence>
<feature type="compositionally biased region" description="Basic and acidic residues" evidence="9">
    <location>
        <begin position="111"/>
        <end position="129"/>
    </location>
</feature>
<feature type="region of interest" description="Disordered" evidence="9">
    <location>
        <begin position="1"/>
        <end position="129"/>
    </location>
</feature>
<evidence type="ECO:0000256" key="5">
    <source>
        <dbReference type="ARBA" id="ARBA00022490"/>
    </source>
</evidence>
<proteinExistence type="inferred from homology"/>
<dbReference type="Pfam" id="PF01424">
    <property type="entry name" value="R3H"/>
    <property type="match status" value="1"/>
</dbReference>
<comment type="subcellular location">
    <subcellularLocation>
        <location evidence="2">Cytoplasm</location>
    </subcellularLocation>
    <subcellularLocation>
        <location evidence="1">Nucleus</location>
    </subcellularLocation>
</comment>
<keyword evidence="8" id="KW-0539">Nucleus</keyword>
<reference evidence="13" key="2">
    <citation type="submission" date="2012-08" db="EMBL/GenBank/DDBJ databases">
        <title>Genome sequence of Kazachstania naganishii.</title>
        <authorList>
            <person name="Gordon J.L."/>
            <person name="Armisen D."/>
            <person name="Proux-Wera E."/>
            <person name="OhEigeartaigh S.S."/>
            <person name="Byrne K.P."/>
            <person name="Wolfe K.H."/>
        </authorList>
    </citation>
    <scope>NUCLEOTIDE SEQUENCE [LARGE SCALE GENOMIC DNA]</scope>
    <source>
        <strain evidence="13">ATCC MYA-139 / BCRC 22969 / CBS 8797 / CCRC 22969 / KCTC 17520 / NBRC 10181 / NCYC 3082</strain>
    </source>
</reference>
<dbReference type="Pfam" id="PF01585">
    <property type="entry name" value="G-patch"/>
    <property type="match status" value="1"/>
</dbReference>
<dbReference type="Gene3D" id="3.30.1370.50">
    <property type="entry name" value="R3H-like domain"/>
    <property type="match status" value="1"/>
</dbReference>
<dbReference type="GO" id="GO:0030686">
    <property type="term" value="C:90S preribosome"/>
    <property type="evidence" value="ECO:0007669"/>
    <property type="project" value="EnsemblFungi"/>
</dbReference>
<dbReference type="GO" id="GO:0030687">
    <property type="term" value="C:preribosome, large subunit precursor"/>
    <property type="evidence" value="ECO:0007669"/>
    <property type="project" value="EnsemblFungi"/>
</dbReference>
<feature type="compositionally biased region" description="Basic and acidic residues" evidence="9">
    <location>
        <begin position="352"/>
        <end position="371"/>
    </location>
</feature>
<comment type="similarity">
    <text evidence="3">Belongs to the SQS1 family.</text>
</comment>
<feature type="region of interest" description="Disordered" evidence="9">
    <location>
        <begin position="335"/>
        <end position="371"/>
    </location>
</feature>
<accession>J7RZT4</accession>
<dbReference type="OMA" id="PVFMRID"/>
<dbReference type="OrthoDB" id="21470at2759"/>
<evidence type="ECO:0000256" key="6">
    <source>
        <dbReference type="ARBA" id="ARBA00022664"/>
    </source>
</evidence>
<feature type="region of interest" description="Disordered" evidence="9">
    <location>
        <begin position="750"/>
        <end position="792"/>
    </location>
</feature>
<feature type="domain" description="R3H" evidence="11">
    <location>
        <begin position="587"/>
        <end position="649"/>
    </location>
</feature>
<dbReference type="PROSITE" id="PS51061">
    <property type="entry name" value="R3H"/>
    <property type="match status" value="1"/>
</dbReference>
<evidence type="ECO:0000256" key="2">
    <source>
        <dbReference type="ARBA" id="ARBA00004496"/>
    </source>
</evidence>
<keyword evidence="7" id="KW-0508">mRNA splicing</keyword>
<keyword evidence="13" id="KW-1185">Reference proteome</keyword>
<dbReference type="InterPro" id="IPR051189">
    <property type="entry name" value="Splicing_assoc_domain"/>
</dbReference>
<feature type="region of interest" description="Disordered" evidence="9">
    <location>
        <begin position="149"/>
        <end position="217"/>
    </location>
</feature>
<dbReference type="AlphaFoldDB" id="J7RZT4"/>
<dbReference type="InterPro" id="IPR000467">
    <property type="entry name" value="G_patch_dom"/>
</dbReference>
<evidence type="ECO:0000313" key="12">
    <source>
        <dbReference type="EMBL" id="CCK70757.1"/>
    </source>
</evidence>
<evidence type="ECO:0000256" key="9">
    <source>
        <dbReference type="SAM" id="MobiDB-lite"/>
    </source>
</evidence>
<evidence type="ECO:0000313" key="13">
    <source>
        <dbReference type="Proteomes" id="UP000006310"/>
    </source>
</evidence>
<evidence type="ECO:0000256" key="1">
    <source>
        <dbReference type="ARBA" id="ARBA00004123"/>
    </source>
</evidence>
<sequence>MAKRHKHYNNARGNGRSRGRLQRGGRRRGAGDGRPMGSSAEDVWLNSSLGAMSDDDIPSMGERSDIVLHNRGRRSYMSPRAVERYYFGDGGRLKEKSLRMGGSRPGARSGGPDRDSDSNKKMVFVKSKELYDPSHDLIEKLIAKNNATVAKSHNQSLPSPQNSDKETAEESTEDRTKSNSAPPREDEYENFEESSDEAAIESDTNHRSIEGLADEAKSNLGKDDDILFFVDESGDELQQKDIRSVRVEEKESGSRASAIEFNPSITIGKTELDLERTDNGDSREVIMKQPTHRAHPFSSYISNVMKNISIDENEDEDEDDSDDCLDNVEIDDSMFDNHKDIDIEPAVSPSDSESHENYSSEKENKPSEHLQDDEAPEFGFIEEDYQVNTSDISVTNLRLGYQENAYFVKNFQFFGDYESHWIDQDSFSDFLLNEIGLPETRLQSYFKYLENLLIPKEETPEPTLSDVRFSSSEEEFEEPDNEMADNNNILPDDVLEGIDDLVSYSMKYSDTRNQEFETRALPTMGKGKKKKFLVDEALQLESETIETLQDKLFKRNSDKAKRRRGKEDFISKERENSDDLFEKYPYGFHIQNMMDEFENFMRKEKDSMSFPPLDPHGNKTIMKFATHYNMKTNKSGNGKGQHVVVQKVKQTYRRQPNYNLIQQLLRQRPVFMRIDVSRITNNEEFKDQERRVIRERVGPKAKFHVKEGEVVGETAPEIGKDNVGRRMLEKLGWSVGETLGVEGNKGISEPIMAVVKKTKKGVGHQKREQSTGDESGKPRGHTHSRGNRRRRH</sequence>
<keyword evidence="6" id="KW-0507">mRNA processing</keyword>
<dbReference type="InterPro" id="IPR001374">
    <property type="entry name" value="R3H_dom"/>
</dbReference>
<dbReference type="PROSITE" id="PS50174">
    <property type="entry name" value="G_PATCH"/>
    <property type="match status" value="1"/>
</dbReference>
<dbReference type="eggNOG" id="KOG0154">
    <property type="taxonomic scope" value="Eukaryota"/>
</dbReference>
<feature type="compositionally biased region" description="Basic residues" evidence="9">
    <location>
        <begin position="1"/>
        <end position="28"/>
    </location>
</feature>
<dbReference type="GeneID" id="34526472"/>
<dbReference type="PANTHER" id="PTHR14195">
    <property type="entry name" value="G PATCH DOMAIN CONTAINING PROTEIN 2"/>
    <property type="match status" value="1"/>
</dbReference>
<protein>
    <recommendedName>
        <fullName evidence="4">Protein SQS1</fullName>
    </recommendedName>
</protein>
<feature type="compositionally biased region" description="Polar residues" evidence="9">
    <location>
        <begin position="149"/>
        <end position="162"/>
    </location>
</feature>
<dbReference type="SMART" id="SM00443">
    <property type="entry name" value="G_patch"/>
    <property type="match status" value="1"/>
</dbReference>
<evidence type="ECO:0000256" key="4">
    <source>
        <dbReference type="ARBA" id="ARBA00018964"/>
    </source>
</evidence>
<evidence type="ECO:0000259" key="11">
    <source>
        <dbReference type="PROSITE" id="PS51061"/>
    </source>
</evidence>
<keyword evidence="5" id="KW-0963">Cytoplasm</keyword>
<dbReference type="RefSeq" id="XP_022465003.1">
    <property type="nucleotide sequence ID" value="XM_022608514.1"/>
</dbReference>
<dbReference type="GO" id="GO:0030688">
    <property type="term" value="C:preribosome, small subunit precursor"/>
    <property type="evidence" value="ECO:0007669"/>
    <property type="project" value="EnsemblFungi"/>
</dbReference>
<dbReference type="Proteomes" id="UP000006310">
    <property type="component" value="Chromosome 6"/>
</dbReference>
<feature type="compositionally biased region" description="Basic and acidic residues" evidence="9">
    <location>
        <begin position="765"/>
        <end position="777"/>
    </location>
</feature>
<dbReference type="EMBL" id="HE978319">
    <property type="protein sequence ID" value="CCK70757.1"/>
    <property type="molecule type" value="Genomic_DNA"/>
</dbReference>
<dbReference type="STRING" id="1071383.J7RZT4"/>
<dbReference type="CDD" id="cd02646">
    <property type="entry name" value="R3H_G-patch"/>
    <property type="match status" value="1"/>
</dbReference>
<feature type="compositionally biased region" description="Basic and acidic residues" evidence="9">
    <location>
        <begin position="163"/>
        <end position="177"/>
    </location>
</feature>
<dbReference type="GO" id="GO:0030490">
    <property type="term" value="P:maturation of SSU-rRNA"/>
    <property type="evidence" value="ECO:0007669"/>
    <property type="project" value="EnsemblFungi"/>
</dbReference>
<feature type="compositionally biased region" description="Acidic residues" evidence="9">
    <location>
        <begin position="186"/>
        <end position="200"/>
    </location>
</feature>
<dbReference type="GO" id="GO:0008047">
    <property type="term" value="F:enzyme activator activity"/>
    <property type="evidence" value="ECO:0007669"/>
    <property type="project" value="EnsemblFungi"/>
</dbReference>
<evidence type="ECO:0000256" key="7">
    <source>
        <dbReference type="ARBA" id="ARBA00023187"/>
    </source>
</evidence>
<feature type="domain" description="G-patch" evidence="10">
    <location>
        <begin position="720"/>
        <end position="767"/>
    </location>
</feature>
<dbReference type="SUPFAM" id="SSF82708">
    <property type="entry name" value="R3H domain"/>
    <property type="match status" value="1"/>
</dbReference>
<feature type="compositionally biased region" description="Basic residues" evidence="9">
    <location>
        <begin position="778"/>
        <end position="792"/>
    </location>
</feature>
<dbReference type="GO" id="GO:0005634">
    <property type="term" value="C:nucleus"/>
    <property type="evidence" value="ECO:0007669"/>
    <property type="project" value="UniProtKB-SubCell"/>
</dbReference>
<dbReference type="GO" id="GO:0003676">
    <property type="term" value="F:nucleic acid binding"/>
    <property type="evidence" value="ECO:0007669"/>
    <property type="project" value="UniProtKB-UniRule"/>
</dbReference>
<dbReference type="InterPro" id="IPR036867">
    <property type="entry name" value="R3H_dom_sf"/>
</dbReference>
<evidence type="ECO:0000259" key="10">
    <source>
        <dbReference type="PROSITE" id="PS50174"/>
    </source>
</evidence>
<dbReference type="GO" id="GO:0005737">
    <property type="term" value="C:cytoplasm"/>
    <property type="evidence" value="ECO:0007669"/>
    <property type="project" value="UniProtKB-SubCell"/>
</dbReference>
<dbReference type="GO" id="GO:0000398">
    <property type="term" value="P:mRNA splicing, via spliceosome"/>
    <property type="evidence" value="ECO:0007669"/>
    <property type="project" value="EnsemblFungi"/>
</dbReference>
<dbReference type="InterPro" id="IPR034082">
    <property type="entry name" value="R3H_G-patch"/>
</dbReference>
<feature type="compositionally biased region" description="Basic and acidic residues" evidence="9">
    <location>
        <begin position="203"/>
        <end position="217"/>
    </location>
</feature>
<organism evidence="12 13">
    <name type="scientific">Huiozyma naganishii (strain ATCC MYA-139 / BCRC 22969 / CBS 8797 / KCTC 17520 / NBRC 10181 / NCYC 3082 / Yp74L-3)</name>
    <name type="common">Yeast</name>
    <name type="synonym">Kazachstania naganishii</name>
    <dbReference type="NCBI Taxonomy" id="1071383"/>
    <lineage>
        <taxon>Eukaryota</taxon>
        <taxon>Fungi</taxon>
        <taxon>Dikarya</taxon>
        <taxon>Ascomycota</taxon>
        <taxon>Saccharomycotina</taxon>
        <taxon>Saccharomycetes</taxon>
        <taxon>Saccharomycetales</taxon>
        <taxon>Saccharomycetaceae</taxon>
        <taxon>Huiozyma</taxon>
    </lineage>
</organism>
<name>J7RZT4_HUIN7</name>
<reference evidence="12 13" key="1">
    <citation type="journal article" date="2011" name="Proc. Natl. Acad. Sci. U.S.A.">
        <title>Evolutionary erosion of yeast sex chromosomes by mating-type switching accidents.</title>
        <authorList>
            <person name="Gordon J.L."/>
            <person name="Armisen D."/>
            <person name="Proux-Wera E."/>
            <person name="Oheigeartaigh S.S."/>
            <person name="Byrne K.P."/>
            <person name="Wolfe K.H."/>
        </authorList>
    </citation>
    <scope>NUCLEOTIDE SEQUENCE [LARGE SCALE GENOMIC DNA]</scope>
    <source>
        <strain evidence="13">ATCC MYA-139 / BCRC 22969 / CBS 8797 / CCRC 22969 / KCTC 17520 / NBRC 10181 / NCYC 3082</strain>
    </source>
</reference>
<dbReference type="KEGG" id="kng:KNAG_0F00880"/>
<gene>
    <name evidence="12" type="primary">KNAG0F00880</name>
    <name evidence="12" type="ordered locus">KNAG_0F00880</name>
</gene>
<evidence type="ECO:0000256" key="3">
    <source>
        <dbReference type="ARBA" id="ARBA00010306"/>
    </source>
</evidence>
<dbReference type="HOGENOM" id="CLU_021974_1_0_1"/>